<dbReference type="PANTHER" id="PTHR34055:SF7">
    <property type="entry name" value="NEUROFILAMENT MEDIUM POLYPEPTIDE-LIKE"/>
    <property type="match status" value="1"/>
</dbReference>
<evidence type="ECO:0000256" key="1">
    <source>
        <dbReference type="SAM" id="MobiDB-lite"/>
    </source>
</evidence>
<accession>A0A067JYJ1</accession>
<protein>
    <submittedName>
        <fullName evidence="2">Uncharacterized protein</fullName>
    </submittedName>
</protein>
<reference evidence="2 3" key="1">
    <citation type="journal article" date="2014" name="PLoS ONE">
        <title>Global Analysis of Gene Expression Profiles in Physic Nut (Jatropha curcas L.) Seedlings Exposed to Salt Stress.</title>
        <authorList>
            <person name="Zhang L."/>
            <person name="Zhang C."/>
            <person name="Wu P."/>
            <person name="Chen Y."/>
            <person name="Li M."/>
            <person name="Jiang H."/>
            <person name="Wu G."/>
        </authorList>
    </citation>
    <scope>NUCLEOTIDE SEQUENCE [LARGE SCALE GENOMIC DNA]</scope>
    <source>
        <strain evidence="3">cv. GZQX0401</strain>
        <tissue evidence="2">Young leaves</tissue>
    </source>
</reference>
<feature type="compositionally biased region" description="Basic and acidic residues" evidence="1">
    <location>
        <begin position="94"/>
        <end position="106"/>
    </location>
</feature>
<dbReference type="EMBL" id="KK915100">
    <property type="protein sequence ID" value="KDP24604.1"/>
    <property type="molecule type" value="Genomic_DNA"/>
</dbReference>
<evidence type="ECO:0000313" key="3">
    <source>
        <dbReference type="Proteomes" id="UP000027138"/>
    </source>
</evidence>
<dbReference type="KEGG" id="jcu:105646499"/>
<dbReference type="AlphaFoldDB" id="A0A067JYJ1"/>
<dbReference type="PANTHER" id="PTHR34055">
    <property type="entry name" value="OS09G0491596 PROTEIN"/>
    <property type="match status" value="1"/>
</dbReference>
<dbReference type="STRING" id="180498.A0A067JYJ1"/>
<organism evidence="2 3">
    <name type="scientific">Jatropha curcas</name>
    <name type="common">Barbados nut</name>
    <dbReference type="NCBI Taxonomy" id="180498"/>
    <lineage>
        <taxon>Eukaryota</taxon>
        <taxon>Viridiplantae</taxon>
        <taxon>Streptophyta</taxon>
        <taxon>Embryophyta</taxon>
        <taxon>Tracheophyta</taxon>
        <taxon>Spermatophyta</taxon>
        <taxon>Magnoliopsida</taxon>
        <taxon>eudicotyledons</taxon>
        <taxon>Gunneridae</taxon>
        <taxon>Pentapetalae</taxon>
        <taxon>rosids</taxon>
        <taxon>fabids</taxon>
        <taxon>Malpighiales</taxon>
        <taxon>Euphorbiaceae</taxon>
        <taxon>Crotonoideae</taxon>
        <taxon>Jatropheae</taxon>
        <taxon>Jatropha</taxon>
    </lineage>
</organism>
<dbReference type="OrthoDB" id="693270at2759"/>
<name>A0A067JYJ1_JATCU</name>
<evidence type="ECO:0000313" key="2">
    <source>
        <dbReference type="EMBL" id="KDP24604.1"/>
    </source>
</evidence>
<keyword evidence="3" id="KW-1185">Reference proteome</keyword>
<feature type="region of interest" description="Disordered" evidence="1">
    <location>
        <begin position="1"/>
        <end position="139"/>
    </location>
</feature>
<dbReference type="Proteomes" id="UP000027138">
    <property type="component" value="Unassembled WGS sequence"/>
</dbReference>
<feature type="compositionally biased region" description="Polar residues" evidence="1">
    <location>
        <begin position="107"/>
        <end position="121"/>
    </location>
</feature>
<gene>
    <name evidence="2" type="ORF">JCGZ_25520</name>
</gene>
<sequence>MGRGRGKGKKQTVIASHEDPSIGEDDQVPAYKRRGRPTKPLKDDTEEGEEEAAEIKEDDKDVNDSISNKDAKSLAATENGQKRKRPGHTSENADSVKEENDVRTKLSTDNSAVSGRFQQNGSRRKNKPRRAAEAVVECM</sequence>
<feature type="compositionally biased region" description="Basic and acidic residues" evidence="1">
    <location>
        <begin position="53"/>
        <end position="72"/>
    </location>
</feature>
<feature type="compositionally biased region" description="Basic residues" evidence="1">
    <location>
        <begin position="1"/>
        <end position="10"/>
    </location>
</feature>
<proteinExistence type="predicted"/>